<dbReference type="SUPFAM" id="SSF52058">
    <property type="entry name" value="L domain-like"/>
    <property type="match status" value="1"/>
</dbReference>
<organism evidence="4 5">
    <name type="scientific">Chlamydomonas incerta</name>
    <dbReference type="NCBI Taxonomy" id="51695"/>
    <lineage>
        <taxon>Eukaryota</taxon>
        <taxon>Viridiplantae</taxon>
        <taxon>Chlorophyta</taxon>
        <taxon>core chlorophytes</taxon>
        <taxon>Chlorophyceae</taxon>
        <taxon>CS clade</taxon>
        <taxon>Chlamydomonadales</taxon>
        <taxon>Chlamydomonadaceae</taxon>
        <taxon>Chlamydomonas</taxon>
    </lineage>
</organism>
<feature type="region of interest" description="Disordered" evidence="3">
    <location>
        <begin position="311"/>
        <end position="343"/>
    </location>
</feature>
<dbReference type="PANTHER" id="PTHR47988">
    <property type="entry name" value="SOMATIC EMBRYOGENESIS RECEPTOR KINASE 1"/>
    <property type="match status" value="1"/>
</dbReference>
<dbReference type="Proteomes" id="UP000650467">
    <property type="component" value="Unassembled WGS sequence"/>
</dbReference>
<reference evidence="4" key="1">
    <citation type="journal article" date="2020" name="bioRxiv">
        <title>Comparative genomics of Chlamydomonas.</title>
        <authorList>
            <person name="Craig R.J."/>
            <person name="Hasan A.R."/>
            <person name="Ness R.W."/>
            <person name="Keightley P.D."/>
        </authorList>
    </citation>
    <scope>NUCLEOTIDE SEQUENCE</scope>
    <source>
        <strain evidence="4">SAG 7.73</strain>
    </source>
</reference>
<keyword evidence="5" id="KW-1185">Reference proteome</keyword>
<comment type="caution">
    <text evidence="4">The sequence shown here is derived from an EMBL/GenBank/DDBJ whole genome shotgun (WGS) entry which is preliminary data.</text>
</comment>
<dbReference type="EMBL" id="JAEHOC010000022">
    <property type="protein sequence ID" value="KAG2432181.1"/>
    <property type="molecule type" value="Genomic_DNA"/>
</dbReference>
<gene>
    <name evidence="4" type="ORF">HXX76_009101</name>
</gene>
<dbReference type="Gene3D" id="3.80.10.10">
    <property type="entry name" value="Ribonuclease Inhibitor"/>
    <property type="match status" value="1"/>
</dbReference>
<evidence type="ECO:0000256" key="1">
    <source>
        <dbReference type="ARBA" id="ARBA00004430"/>
    </source>
</evidence>
<accession>A0A835SUQ2</accession>
<dbReference type="OrthoDB" id="1535479at2759"/>
<comment type="subcellular location">
    <subcellularLocation>
        <location evidence="1">Cytoplasm</location>
        <location evidence="1">Cytoskeleton</location>
        <location evidence="1">Cilium axoneme</location>
    </subcellularLocation>
</comment>
<evidence type="ECO:0000313" key="5">
    <source>
        <dbReference type="Proteomes" id="UP000650467"/>
    </source>
</evidence>
<sequence>MSARRTLAASRSAAALAAGVVAALLLALPKQWGGGGGLLLPTADAKTLERDVFALIALYQEVKDRSPEWGRQMAAWPIHTCSLNGTCGVDPCGLDWEGQWPHISCRYQWDWDRSLPRVVTNFHMPDMALGGPLPRALALFENITELDMDTNQLTGPLPAEWGCLDNLIEIDFSKNRLSGTIPPEWGLLERLTELELDGNSGLGGCIPAGAPPLERLCGGLLSPLPCPGFTTDRMIGTATSGTRIRDRCAPYPGGKAALAERLRCPRLVDFRESILAFFGRKVDAGSPASGPIAMASEQVGPTAVKLEYIPDSRTPQRSFLGGLFGGGGGGGGGGTSSGATRKQ</sequence>
<dbReference type="Pfam" id="PF00560">
    <property type="entry name" value="LRR_1"/>
    <property type="match status" value="2"/>
</dbReference>
<keyword evidence="2" id="KW-0732">Signal</keyword>
<evidence type="ECO:0000313" key="4">
    <source>
        <dbReference type="EMBL" id="KAG2432181.1"/>
    </source>
</evidence>
<dbReference type="InterPro" id="IPR001611">
    <property type="entry name" value="Leu-rich_rpt"/>
</dbReference>
<dbReference type="InterPro" id="IPR032675">
    <property type="entry name" value="LRR_dom_sf"/>
</dbReference>
<evidence type="ECO:0000256" key="3">
    <source>
        <dbReference type="SAM" id="MobiDB-lite"/>
    </source>
</evidence>
<protein>
    <submittedName>
        <fullName evidence="4">Uncharacterized protein</fullName>
    </submittedName>
</protein>
<evidence type="ECO:0000256" key="2">
    <source>
        <dbReference type="ARBA" id="ARBA00022729"/>
    </source>
</evidence>
<dbReference type="AlphaFoldDB" id="A0A835SUQ2"/>
<dbReference type="GO" id="GO:0005930">
    <property type="term" value="C:axoneme"/>
    <property type="evidence" value="ECO:0007669"/>
    <property type="project" value="UniProtKB-SubCell"/>
</dbReference>
<proteinExistence type="predicted"/>
<feature type="compositionally biased region" description="Gly residues" evidence="3">
    <location>
        <begin position="322"/>
        <end position="336"/>
    </location>
</feature>
<name>A0A835SUQ2_CHLIN</name>